<comment type="caution">
    <text evidence="3">The sequence shown here is derived from an EMBL/GenBank/DDBJ whole genome shotgun (WGS) entry which is preliminary data.</text>
</comment>
<evidence type="ECO:0000256" key="1">
    <source>
        <dbReference type="SAM" id="MobiDB-lite"/>
    </source>
</evidence>
<feature type="chain" id="PRO_5046141584" description="Photosystem reaction center subunit H" evidence="2">
    <location>
        <begin position="23"/>
        <end position="124"/>
    </location>
</feature>
<sequence>MRLPTILALLLAAGTIASPARAACDVTGARIEETIARKGELQEGANKQAVRDLRTLRDAAIVLETYKYVTECERVLEIVKTLASNPDKAIEQSGDTDEEKAESLQEARKPKPPVAAPAEPAKAK</sequence>
<protein>
    <recommendedName>
        <fullName evidence="5">Photosystem reaction center subunit H</fullName>
    </recommendedName>
</protein>
<reference evidence="3" key="1">
    <citation type="journal article" date="2021" name="Front. Microbiol.">
        <title>Comprehensive Comparative Genomics and Phenotyping of Methylobacterium Species.</title>
        <authorList>
            <person name="Alessa O."/>
            <person name="Ogura Y."/>
            <person name="Fujitani Y."/>
            <person name="Takami H."/>
            <person name="Hayashi T."/>
            <person name="Sahin N."/>
            <person name="Tani A."/>
        </authorList>
    </citation>
    <scope>NUCLEOTIDE SEQUENCE</scope>
    <source>
        <strain evidence="3">DSM 23632</strain>
    </source>
</reference>
<gene>
    <name evidence="3" type="ORF">MPOCJGCO_3270</name>
</gene>
<feature type="region of interest" description="Disordered" evidence="1">
    <location>
        <begin position="86"/>
        <end position="124"/>
    </location>
</feature>
<feature type="signal peptide" evidence="2">
    <location>
        <begin position="1"/>
        <end position="22"/>
    </location>
</feature>
<reference evidence="3" key="2">
    <citation type="submission" date="2021-08" db="EMBL/GenBank/DDBJ databases">
        <authorList>
            <person name="Tani A."/>
            <person name="Ola A."/>
            <person name="Ogura Y."/>
            <person name="Katsura K."/>
            <person name="Hayashi T."/>
        </authorList>
    </citation>
    <scope>NUCLEOTIDE SEQUENCE</scope>
    <source>
        <strain evidence="3">DSM 23632</strain>
    </source>
</reference>
<dbReference type="Proteomes" id="UP001055057">
    <property type="component" value="Unassembled WGS sequence"/>
</dbReference>
<evidence type="ECO:0000313" key="4">
    <source>
        <dbReference type="Proteomes" id="UP001055057"/>
    </source>
</evidence>
<dbReference type="RefSeq" id="WP_238183717.1">
    <property type="nucleotide sequence ID" value="NZ_BPRB01000191.1"/>
</dbReference>
<accession>A0ABQ4U1V3</accession>
<evidence type="ECO:0008006" key="5">
    <source>
        <dbReference type="Google" id="ProtNLM"/>
    </source>
</evidence>
<proteinExistence type="predicted"/>
<name>A0ABQ4U1V3_9HYPH</name>
<keyword evidence="4" id="KW-1185">Reference proteome</keyword>
<organism evidence="3 4">
    <name type="scientific">Methylobacterium trifolii</name>
    <dbReference type="NCBI Taxonomy" id="1003092"/>
    <lineage>
        <taxon>Bacteria</taxon>
        <taxon>Pseudomonadati</taxon>
        <taxon>Pseudomonadota</taxon>
        <taxon>Alphaproteobacteria</taxon>
        <taxon>Hyphomicrobiales</taxon>
        <taxon>Methylobacteriaceae</taxon>
        <taxon>Methylobacterium</taxon>
    </lineage>
</organism>
<evidence type="ECO:0000313" key="3">
    <source>
        <dbReference type="EMBL" id="GJE61149.1"/>
    </source>
</evidence>
<evidence type="ECO:0000256" key="2">
    <source>
        <dbReference type="SAM" id="SignalP"/>
    </source>
</evidence>
<dbReference type="EMBL" id="BPRB01000191">
    <property type="protein sequence ID" value="GJE61149.1"/>
    <property type="molecule type" value="Genomic_DNA"/>
</dbReference>
<keyword evidence="2" id="KW-0732">Signal</keyword>